<sequence length="471" mass="50165">MVQTLPQFATLLALTATAARGAPHTSSHHDRRFVIDAQIPGLVSAHIARGETLLGQFGGEAPNSDSSIEPACTMPSQISSTEALERDANHKIQLASIYDHSRVPRVRRGLDDPIDEPDREQGERVKMQGEDEQQDQEDGEDQEELSLGKRQYFIDGVNAPGLIISHLNPSLFEYLSQEVALFNMHRRGLLDPIVPILGSLPGLGGIISIIVDTLGNIINGLPIVGPLLGGLLMSPHKSASAQSVDGAPAALEYYLDASSIRNASAIYLVDSGRPSPFALAAQAAGSNSTIKEQLVSLQMAFVDPKTGKVQPYCATFKGSDDGQSEPAALTAQPCINDGMSQEPHPSQLWGFNPSNMVVRPMWNVPGAEEAKSKRAYIVQSAGGQNATVSESSGDSVDKVVLVFKPWEANSTNSTQPGAMYDPKEAGNWQFGSENGTAVDAGPADSQAMFEDMSVEDYDEGVPVFIAGTGNA</sequence>
<reference evidence="3" key="1">
    <citation type="submission" date="2021-01" db="EMBL/GenBank/DDBJ databases">
        <authorList>
            <person name="Kaushik A."/>
        </authorList>
    </citation>
    <scope>NUCLEOTIDE SEQUENCE</scope>
    <source>
        <strain evidence="3">Type strain: AG8-Rh-89/</strain>
    </source>
</reference>
<feature type="compositionally biased region" description="Acidic residues" evidence="1">
    <location>
        <begin position="130"/>
        <end position="144"/>
    </location>
</feature>
<feature type="region of interest" description="Disordered" evidence="1">
    <location>
        <begin position="105"/>
        <end position="144"/>
    </location>
</feature>
<evidence type="ECO:0000313" key="4">
    <source>
        <dbReference type="Proteomes" id="UP000663850"/>
    </source>
</evidence>
<dbReference type="EMBL" id="CAJMWZ010006041">
    <property type="protein sequence ID" value="CAE6514589.1"/>
    <property type="molecule type" value="Genomic_DNA"/>
</dbReference>
<dbReference type="AlphaFoldDB" id="A0A8H3HHW7"/>
<evidence type="ECO:0000256" key="1">
    <source>
        <dbReference type="SAM" id="MobiDB-lite"/>
    </source>
</evidence>
<dbReference type="Proteomes" id="UP000663850">
    <property type="component" value="Unassembled WGS sequence"/>
</dbReference>
<name>A0A8H3HHW7_9AGAM</name>
<feature type="chain" id="PRO_5034970034" evidence="2">
    <location>
        <begin position="22"/>
        <end position="471"/>
    </location>
</feature>
<accession>A0A8H3HHW7</accession>
<gene>
    <name evidence="3" type="ORF">RDB_LOCUS110178</name>
</gene>
<evidence type="ECO:0000256" key="2">
    <source>
        <dbReference type="SAM" id="SignalP"/>
    </source>
</evidence>
<evidence type="ECO:0000313" key="3">
    <source>
        <dbReference type="EMBL" id="CAE6514589.1"/>
    </source>
</evidence>
<proteinExistence type="predicted"/>
<feature type="signal peptide" evidence="2">
    <location>
        <begin position="1"/>
        <end position="21"/>
    </location>
</feature>
<organism evidence="3 4">
    <name type="scientific">Rhizoctonia solani</name>
    <dbReference type="NCBI Taxonomy" id="456999"/>
    <lineage>
        <taxon>Eukaryota</taxon>
        <taxon>Fungi</taxon>
        <taxon>Dikarya</taxon>
        <taxon>Basidiomycota</taxon>
        <taxon>Agaricomycotina</taxon>
        <taxon>Agaricomycetes</taxon>
        <taxon>Cantharellales</taxon>
        <taxon>Ceratobasidiaceae</taxon>
        <taxon>Rhizoctonia</taxon>
    </lineage>
</organism>
<feature type="compositionally biased region" description="Basic and acidic residues" evidence="1">
    <location>
        <begin position="119"/>
        <end position="129"/>
    </location>
</feature>
<protein>
    <submittedName>
        <fullName evidence="3">Uncharacterized protein</fullName>
    </submittedName>
</protein>
<keyword evidence="2" id="KW-0732">Signal</keyword>
<comment type="caution">
    <text evidence="3">The sequence shown here is derived from an EMBL/GenBank/DDBJ whole genome shotgun (WGS) entry which is preliminary data.</text>
</comment>